<dbReference type="Proteomes" id="UP000199569">
    <property type="component" value="Unassembled WGS sequence"/>
</dbReference>
<dbReference type="Pfam" id="PF00211">
    <property type="entry name" value="Guanylate_cyc"/>
    <property type="match status" value="1"/>
</dbReference>
<gene>
    <name evidence="4" type="ORF">SAMN02927923_04358</name>
</gene>
<dbReference type="SMART" id="SM00044">
    <property type="entry name" value="CYCc"/>
    <property type="match status" value="1"/>
</dbReference>
<dbReference type="AlphaFoldDB" id="A0A1G5LJ09"/>
<dbReference type="GO" id="GO:0035556">
    <property type="term" value="P:intracellular signal transduction"/>
    <property type="evidence" value="ECO:0007669"/>
    <property type="project" value="InterPro"/>
</dbReference>
<keyword evidence="2" id="KW-1133">Transmembrane helix</keyword>
<dbReference type="InterPro" id="IPR029787">
    <property type="entry name" value="Nucleotide_cyclase"/>
</dbReference>
<evidence type="ECO:0000256" key="2">
    <source>
        <dbReference type="SAM" id="Phobius"/>
    </source>
</evidence>
<dbReference type="SUPFAM" id="SSF55073">
    <property type="entry name" value="Nucleotide cyclase"/>
    <property type="match status" value="1"/>
</dbReference>
<evidence type="ECO:0000313" key="4">
    <source>
        <dbReference type="EMBL" id="SCZ12614.1"/>
    </source>
</evidence>
<dbReference type="Gene3D" id="3.40.50.10070">
    <property type="entry name" value="TolB, N-terminal domain"/>
    <property type="match status" value="1"/>
</dbReference>
<dbReference type="InterPro" id="IPR019734">
    <property type="entry name" value="TPR_rpt"/>
</dbReference>
<evidence type="ECO:0000313" key="5">
    <source>
        <dbReference type="Proteomes" id="UP000199569"/>
    </source>
</evidence>
<dbReference type="PROSITE" id="PS50125">
    <property type="entry name" value="GUANYLATE_CYCLASE_2"/>
    <property type="match status" value="1"/>
</dbReference>
<dbReference type="RefSeq" id="WP_091139435.1">
    <property type="nucleotide sequence ID" value="NZ_FMVJ01000019.1"/>
</dbReference>
<dbReference type="CDD" id="cd07302">
    <property type="entry name" value="CHD"/>
    <property type="match status" value="1"/>
</dbReference>
<evidence type="ECO:0000259" key="3">
    <source>
        <dbReference type="PROSITE" id="PS50125"/>
    </source>
</evidence>
<proteinExistence type="predicted"/>
<dbReference type="OrthoDB" id="9807521at2"/>
<organism evidence="4 5">
    <name type="scientific">Microvirga guangxiensis</name>
    <dbReference type="NCBI Taxonomy" id="549386"/>
    <lineage>
        <taxon>Bacteria</taxon>
        <taxon>Pseudomonadati</taxon>
        <taxon>Pseudomonadota</taxon>
        <taxon>Alphaproteobacteria</taxon>
        <taxon>Hyphomicrobiales</taxon>
        <taxon>Methylobacteriaceae</taxon>
        <taxon>Microvirga</taxon>
    </lineage>
</organism>
<dbReference type="STRING" id="549386.SAMN02927923_04358"/>
<reference evidence="4 5" key="1">
    <citation type="submission" date="2016-10" db="EMBL/GenBank/DDBJ databases">
        <authorList>
            <person name="de Groot N.N."/>
        </authorList>
    </citation>
    <scope>NUCLEOTIDE SEQUENCE [LARGE SCALE GENOMIC DNA]</scope>
    <source>
        <strain evidence="4 5">CGMCC 1.7666</strain>
    </source>
</reference>
<dbReference type="Gene3D" id="1.25.40.10">
    <property type="entry name" value="Tetratricopeptide repeat domain"/>
    <property type="match status" value="2"/>
</dbReference>
<dbReference type="EMBL" id="FMVJ01000019">
    <property type="protein sequence ID" value="SCZ12614.1"/>
    <property type="molecule type" value="Genomic_DNA"/>
</dbReference>
<dbReference type="GO" id="GO:0006171">
    <property type="term" value="P:cAMP biosynthetic process"/>
    <property type="evidence" value="ECO:0007669"/>
    <property type="project" value="TreeGrafter"/>
</dbReference>
<feature type="domain" description="Guanylate cyclase" evidence="3">
    <location>
        <begin position="10"/>
        <end position="119"/>
    </location>
</feature>
<accession>A0A1G5LJ09</accession>
<keyword evidence="5" id="KW-1185">Reference proteome</keyword>
<dbReference type="SMART" id="SM00028">
    <property type="entry name" value="TPR"/>
    <property type="match status" value="4"/>
</dbReference>
<dbReference type="PANTHER" id="PTHR43081:SF19">
    <property type="entry name" value="PH-SENSITIVE ADENYLATE CYCLASE RV1264"/>
    <property type="match status" value="1"/>
</dbReference>
<feature type="repeat" description="TPR" evidence="1">
    <location>
        <begin position="443"/>
        <end position="476"/>
    </location>
</feature>
<feature type="transmembrane region" description="Helical" evidence="2">
    <location>
        <begin position="181"/>
        <end position="204"/>
    </location>
</feature>
<dbReference type="InterPro" id="IPR001054">
    <property type="entry name" value="A/G_cyclase"/>
</dbReference>
<dbReference type="Gene3D" id="3.30.70.1230">
    <property type="entry name" value="Nucleotide cyclase"/>
    <property type="match status" value="1"/>
</dbReference>
<sequence>MDEPDRRLLAIVCADIAGYSRLMSEDEDGTFILLRNLLADVVNPSAASHHGRIVKTMGDGFLAEFGSTVQAVGFAVEVQRRCKEVGSPLCFRIGIHVGDVIATEGDVFGDGVNIAARLQEAADPGGILVSRQVRDHARDRFPFEEAGERRFKNIQRPVRTFRIVGKLEPPRKPSLARFLKGHLLPIGLVVAALVTLALLTFLLASPSKWRPEPHGGRPTIAALPFTNRSGDPAQDYFSDGLTENVLTALARFPHLFVVSRNSTFSYKGKPIDLTEVGRTLGVRYALEGSVQKSGDQIRVAAQLSDTLSGAQIWAERYDRPLQDIFAIQDEIAERIAARLGATIQRAEVAAGLRKPTTDLTAYDYYLRGRSLRQTNRRDKAIEARALFGKAVKLDPLFAPAIAELAFSDYREVALRWDPPNRDKVLARGLSYAERALAVDPALPLAHMVMGDLLLRRLSHDEAIRWAQRAVELNPSEAEYHAGLANILTFAGRIKEAAFLMRRAFVLDPLHPPNYDMYLARALLLDRRFDEALPHLRDCARRVPDYWPCHLFSAVAYAHLDRGAEARSAVEDLRKNSTVRSVNGFLGTGEYLPGPHRDLIQEGLARAGLPVD</sequence>
<dbReference type="GO" id="GO:0004016">
    <property type="term" value="F:adenylate cyclase activity"/>
    <property type="evidence" value="ECO:0007669"/>
    <property type="project" value="UniProtKB-ARBA"/>
</dbReference>
<keyword evidence="2" id="KW-0812">Transmembrane</keyword>
<evidence type="ECO:0000256" key="1">
    <source>
        <dbReference type="PROSITE-ProRule" id="PRU00339"/>
    </source>
</evidence>
<dbReference type="PANTHER" id="PTHR43081">
    <property type="entry name" value="ADENYLATE CYCLASE, TERMINAL-DIFFERENTIATION SPECIFIC-RELATED"/>
    <property type="match status" value="1"/>
</dbReference>
<name>A0A1G5LJ09_9HYPH</name>
<dbReference type="SUPFAM" id="SSF48452">
    <property type="entry name" value="TPR-like"/>
    <property type="match status" value="1"/>
</dbReference>
<dbReference type="PROSITE" id="PS50005">
    <property type="entry name" value="TPR"/>
    <property type="match status" value="1"/>
</dbReference>
<dbReference type="InterPro" id="IPR050697">
    <property type="entry name" value="Adenylyl/Guanylyl_Cyclase_3/4"/>
</dbReference>
<dbReference type="InterPro" id="IPR011990">
    <property type="entry name" value="TPR-like_helical_dom_sf"/>
</dbReference>
<protein>
    <submittedName>
        <fullName evidence="4">TolB amino-terminal domain-containing protein</fullName>
    </submittedName>
</protein>
<keyword evidence="1" id="KW-0802">TPR repeat</keyword>
<keyword evidence="2" id="KW-0472">Membrane</keyword>